<dbReference type="Pfam" id="PF06282">
    <property type="entry name" value="DUF1036"/>
    <property type="match status" value="1"/>
</dbReference>
<dbReference type="Proteomes" id="UP000320293">
    <property type="component" value="Unassembled WGS sequence"/>
</dbReference>
<dbReference type="InterPro" id="IPR009380">
    <property type="entry name" value="DUF1036"/>
</dbReference>
<accession>A0A552FJX2</accession>
<name>A0A552FJX2_MICAE</name>
<dbReference type="AlphaFoldDB" id="A0A552FJX2"/>
<organism evidence="1 2">
    <name type="scientific">Microcystis aeruginosa Ma_QC_Ca_00000000_S207</name>
    <dbReference type="NCBI Taxonomy" id="2486251"/>
    <lineage>
        <taxon>Bacteria</taxon>
        <taxon>Bacillati</taxon>
        <taxon>Cyanobacteriota</taxon>
        <taxon>Cyanophyceae</taxon>
        <taxon>Oscillatoriophycideae</taxon>
        <taxon>Chroococcales</taxon>
        <taxon>Microcystaceae</taxon>
        <taxon>Microcystis</taxon>
    </lineage>
</organism>
<evidence type="ECO:0000313" key="2">
    <source>
        <dbReference type="Proteomes" id="UP000320293"/>
    </source>
</evidence>
<dbReference type="EMBL" id="SFBF01000224">
    <property type="protein sequence ID" value="TRU47001.1"/>
    <property type="molecule type" value="Genomic_DNA"/>
</dbReference>
<sequence>MLQFENKTSMPVYLSIAYYDSSEGMFMTEGWWCIHSNETITPYARQLDNRYYYFYAHSSGNNFEWAGDTELNVFHQPFKLKEPSHCVTSHSTKKFKKLDVGNSKSYLVRLTHHSSSPLSEEDQIFIKMFRDAKQLK</sequence>
<evidence type="ECO:0000313" key="1">
    <source>
        <dbReference type="EMBL" id="TRU47001.1"/>
    </source>
</evidence>
<gene>
    <name evidence="1" type="ORF">EWV91_11750</name>
</gene>
<comment type="caution">
    <text evidence="1">The sequence shown here is derived from an EMBL/GenBank/DDBJ whole genome shotgun (WGS) entry which is preliminary data.</text>
</comment>
<reference evidence="1 2" key="1">
    <citation type="submission" date="2019-01" db="EMBL/GenBank/DDBJ databases">
        <title>Coherence of Microcystis species and biogeography revealed through population genomics.</title>
        <authorList>
            <person name="Perez-Carrascal O.M."/>
            <person name="Terrat Y."/>
            <person name="Giani A."/>
            <person name="Fortin N."/>
            <person name="Tromas N."/>
            <person name="Shapiro B.J."/>
        </authorList>
    </citation>
    <scope>NUCLEOTIDE SEQUENCE [LARGE SCALE GENOMIC DNA]</scope>
    <source>
        <strain evidence="1">Ma_QC_Ca_00000000_S207</strain>
    </source>
</reference>
<proteinExistence type="predicted"/>
<protein>
    <submittedName>
        <fullName evidence="1">DUF1036 domain-containing protein</fullName>
    </submittedName>
</protein>